<evidence type="ECO:0000313" key="2">
    <source>
        <dbReference type="Proteomes" id="UP000887540"/>
    </source>
</evidence>
<organism evidence="2 3">
    <name type="scientific">Acrobeloides nanus</name>
    <dbReference type="NCBI Taxonomy" id="290746"/>
    <lineage>
        <taxon>Eukaryota</taxon>
        <taxon>Metazoa</taxon>
        <taxon>Ecdysozoa</taxon>
        <taxon>Nematoda</taxon>
        <taxon>Chromadorea</taxon>
        <taxon>Rhabditida</taxon>
        <taxon>Tylenchina</taxon>
        <taxon>Cephalobomorpha</taxon>
        <taxon>Cephaloboidea</taxon>
        <taxon>Cephalobidae</taxon>
        <taxon>Acrobeloides</taxon>
    </lineage>
</organism>
<sequence length="78" mass="8211">MKTVMACVVIAILVENAMAAGLVQCNDNTGACNGGPTNLRCQCQCCLVGVNLVNALEIGVLCNDINRYCCTKPNGELF</sequence>
<evidence type="ECO:0000256" key="1">
    <source>
        <dbReference type="SAM" id="SignalP"/>
    </source>
</evidence>
<name>A0A914EDU2_9BILA</name>
<dbReference type="WBParaSite" id="ACRNAN_scaffold7365.g29820.t1">
    <property type="protein sequence ID" value="ACRNAN_scaffold7365.g29820.t1"/>
    <property type="gene ID" value="ACRNAN_scaffold7365.g29820"/>
</dbReference>
<proteinExistence type="predicted"/>
<reference evidence="3" key="1">
    <citation type="submission" date="2022-11" db="UniProtKB">
        <authorList>
            <consortium name="WormBaseParasite"/>
        </authorList>
    </citation>
    <scope>IDENTIFICATION</scope>
</reference>
<protein>
    <submittedName>
        <fullName evidence="3">Uncharacterized protein</fullName>
    </submittedName>
</protein>
<keyword evidence="1" id="KW-0732">Signal</keyword>
<dbReference type="Proteomes" id="UP000887540">
    <property type="component" value="Unplaced"/>
</dbReference>
<feature type="chain" id="PRO_5037816382" evidence="1">
    <location>
        <begin position="20"/>
        <end position="78"/>
    </location>
</feature>
<dbReference type="AlphaFoldDB" id="A0A914EDU2"/>
<accession>A0A914EDU2</accession>
<evidence type="ECO:0000313" key="3">
    <source>
        <dbReference type="WBParaSite" id="ACRNAN_scaffold7365.g29820.t1"/>
    </source>
</evidence>
<feature type="signal peptide" evidence="1">
    <location>
        <begin position="1"/>
        <end position="19"/>
    </location>
</feature>
<keyword evidence="2" id="KW-1185">Reference proteome</keyword>